<proteinExistence type="predicted"/>
<reference evidence="1" key="1">
    <citation type="journal article" date="2014" name="Nat. Commun.">
        <title>The tobacco genome sequence and its comparison with those of tomato and potato.</title>
        <authorList>
            <person name="Sierro N."/>
            <person name="Battey J.N."/>
            <person name="Ouadi S."/>
            <person name="Bakaher N."/>
            <person name="Bovet L."/>
            <person name="Willig A."/>
            <person name="Goepfert S."/>
            <person name="Peitsch M.C."/>
            <person name="Ivanov N.V."/>
        </authorList>
    </citation>
    <scope>NUCLEOTIDE SEQUENCE [LARGE SCALE GENOMIC DNA]</scope>
</reference>
<evidence type="ECO:0000313" key="2">
    <source>
        <dbReference type="RefSeq" id="XP_075098063.1"/>
    </source>
</evidence>
<gene>
    <name evidence="2" type="primary">LOC142175378</name>
</gene>
<name>A0AC58TLF7_TOBAC</name>
<reference evidence="2" key="2">
    <citation type="submission" date="2025-08" db="UniProtKB">
        <authorList>
            <consortium name="RefSeq"/>
        </authorList>
    </citation>
    <scope>IDENTIFICATION</scope>
    <source>
        <tissue evidence="2">Leaf</tissue>
    </source>
</reference>
<dbReference type="RefSeq" id="XP_075098063.1">
    <property type="nucleotide sequence ID" value="XM_075241962.1"/>
</dbReference>
<dbReference type="Proteomes" id="UP000790787">
    <property type="component" value="Chromosome 21"/>
</dbReference>
<organism evidence="1 2">
    <name type="scientific">Nicotiana tabacum</name>
    <name type="common">Common tobacco</name>
    <dbReference type="NCBI Taxonomy" id="4097"/>
    <lineage>
        <taxon>Eukaryota</taxon>
        <taxon>Viridiplantae</taxon>
        <taxon>Streptophyta</taxon>
        <taxon>Embryophyta</taxon>
        <taxon>Tracheophyta</taxon>
        <taxon>Spermatophyta</taxon>
        <taxon>Magnoliopsida</taxon>
        <taxon>eudicotyledons</taxon>
        <taxon>Gunneridae</taxon>
        <taxon>Pentapetalae</taxon>
        <taxon>asterids</taxon>
        <taxon>lamiids</taxon>
        <taxon>Solanales</taxon>
        <taxon>Solanaceae</taxon>
        <taxon>Nicotianoideae</taxon>
        <taxon>Nicotianeae</taxon>
        <taxon>Nicotiana</taxon>
    </lineage>
</organism>
<keyword evidence="1" id="KW-1185">Reference proteome</keyword>
<evidence type="ECO:0000313" key="1">
    <source>
        <dbReference type="Proteomes" id="UP000790787"/>
    </source>
</evidence>
<accession>A0AC58TLF7</accession>
<sequence length="172" mass="19863">MRDHIQGEDYELWDIVTDGPLATLKKNSEGVDVPKRIADCTAEYLKKWEKNVKAKKWNVCRLGPDEYSRIQGCSTAKQIWDILQVVHEETTQVKRSRRTLLFSQYKNFAMKDGKTIQEMYTRFTTLTNELKSLGGLSLKKKESRRYSLGSCLSLGRAKSIPSRNQKIFSLSH</sequence>
<protein>
    <submittedName>
        <fullName evidence="2">Uncharacterized protein LOC142175378</fullName>
    </submittedName>
</protein>